<sequence length="152" mass="17139">MEKQVQDQWCWDASGLTIAKYWGYNQYSQQDFCRLAAQNSNLSCDNQPATLDDLANGLGNIGLSNTGYDLSRNASFSEVGKEIDGQRPFAVRIGWNSGGGHMNVIYGYDPSSQMVAVGDPWQTTQTYTWWNYSDYVSNSSFQWTHSRIGIHK</sequence>
<reference evidence="1 2" key="1">
    <citation type="submission" date="2017-04" db="EMBL/GenBank/DDBJ databases">
        <title>Complete Genome Sequence of Streptomyces gilvosporeus F607, a Capable Producer of Natamycin.</title>
        <authorList>
            <person name="Zong G."/>
            <person name="Zhong C."/>
            <person name="Fu J."/>
            <person name="Qin R."/>
            <person name="Cao G."/>
        </authorList>
    </citation>
    <scope>NUCLEOTIDE SEQUENCE [LARGE SCALE GENOMIC DNA]</scope>
    <source>
        <strain evidence="1 2">F607</strain>
    </source>
</reference>
<protein>
    <recommendedName>
        <fullName evidence="3">Peptidase C39-like domain-containing protein</fullName>
    </recommendedName>
</protein>
<keyword evidence="2" id="KW-1185">Reference proteome</keyword>
<gene>
    <name evidence="1" type="ORF">B1H19_05650</name>
</gene>
<dbReference type="EMBL" id="CP020569">
    <property type="protein sequence ID" value="ARF59248.1"/>
    <property type="molecule type" value="Genomic_DNA"/>
</dbReference>
<accession>A0A1V0U2K3</accession>
<dbReference type="Pfam" id="PF12385">
    <property type="entry name" value="Peptidase_C70"/>
    <property type="match status" value="1"/>
</dbReference>
<dbReference type="AlphaFoldDB" id="A0A1V0U2K3"/>
<dbReference type="InterPro" id="IPR022118">
    <property type="entry name" value="Peptidase_C70_AvrRpt2"/>
</dbReference>
<dbReference type="STRING" id="553510.B1H19_05650"/>
<dbReference type="Gene3D" id="3.90.70.10">
    <property type="entry name" value="Cysteine proteinases"/>
    <property type="match status" value="1"/>
</dbReference>
<organism evidence="1 2">
    <name type="scientific">Streptomyces gilvosporeus</name>
    <dbReference type="NCBI Taxonomy" id="553510"/>
    <lineage>
        <taxon>Bacteria</taxon>
        <taxon>Bacillati</taxon>
        <taxon>Actinomycetota</taxon>
        <taxon>Actinomycetes</taxon>
        <taxon>Kitasatosporales</taxon>
        <taxon>Streptomycetaceae</taxon>
        <taxon>Streptomyces</taxon>
    </lineage>
</organism>
<dbReference type="KEGG" id="sgv:B1H19_05650"/>
<evidence type="ECO:0000313" key="1">
    <source>
        <dbReference type="EMBL" id="ARF59248.1"/>
    </source>
</evidence>
<dbReference type="Proteomes" id="UP000192726">
    <property type="component" value="Chromosome"/>
</dbReference>
<evidence type="ECO:0000313" key="2">
    <source>
        <dbReference type="Proteomes" id="UP000192726"/>
    </source>
</evidence>
<dbReference type="OrthoDB" id="5148996at2"/>
<proteinExistence type="predicted"/>
<name>A0A1V0U2K3_9ACTN</name>
<evidence type="ECO:0008006" key="3">
    <source>
        <dbReference type="Google" id="ProtNLM"/>
    </source>
</evidence>